<evidence type="ECO:0000313" key="2">
    <source>
        <dbReference type="EMBL" id="QJE94369.1"/>
    </source>
</evidence>
<evidence type="ECO:0000256" key="1">
    <source>
        <dbReference type="SAM" id="Coils"/>
    </source>
</evidence>
<dbReference type="Proteomes" id="UP000501812">
    <property type="component" value="Chromosome"/>
</dbReference>
<evidence type="ECO:0008006" key="4">
    <source>
        <dbReference type="Google" id="ProtNLM"/>
    </source>
</evidence>
<sequence>MKPLLIVLLIAVAPLLRAEEKRALLLVVGEPGNALYQDEFRRQAKAWQDLGAKAKMDANTVGLGDAPDDDDKPALTKALAALPKTGGDLWLVWIGHGTFDGRSAKFNLRGPDIEATEIAEQLKPFQRRLIILNLFSASGPFVEPLAGKDRVIVSASRGGERNYSRLGEKLADSLASADADLDLDGSLSLLEAVLHASAATKAFYDDAQRVVPEHAVIDDNGDGRATGTDKFKGLRAEGASPDGALAREIQFLGDTIDPLSAEAREERTKLEAEIEALRQRKKQLAEDDYYAELETLMRRMAKLYGK</sequence>
<organism evidence="2 3">
    <name type="scientific">Luteolibacter luteus</name>
    <dbReference type="NCBI Taxonomy" id="2728835"/>
    <lineage>
        <taxon>Bacteria</taxon>
        <taxon>Pseudomonadati</taxon>
        <taxon>Verrucomicrobiota</taxon>
        <taxon>Verrucomicrobiia</taxon>
        <taxon>Verrucomicrobiales</taxon>
        <taxon>Verrucomicrobiaceae</taxon>
        <taxon>Luteolibacter</taxon>
    </lineage>
</organism>
<keyword evidence="3" id="KW-1185">Reference proteome</keyword>
<name>A0A858RD98_9BACT</name>
<feature type="coiled-coil region" evidence="1">
    <location>
        <begin position="260"/>
        <end position="287"/>
    </location>
</feature>
<dbReference type="KEGG" id="luo:HHL09_00735"/>
<keyword evidence="1" id="KW-0175">Coiled coil</keyword>
<accession>A0A858RD98</accession>
<dbReference type="RefSeq" id="WP_169452590.1">
    <property type="nucleotide sequence ID" value="NZ_CP051774.1"/>
</dbReference>
<evidence type="ECO:0000313" key="3">
    <source>
        <dbReference type="Proteomes" id="UP000501812"/>
    </source>
</evidence>
<proteinExistence type="predicted"/>
<dbReference type="AlphaFoldDB" id="A0A858RD98"/>
<gene>
    <name evidence="2" type="ORF">HHL09_00735</name>
</gene>
<protein>
    <recommendedName>
        <fullName evidence="4">Caspase family protein</fullName>
    </recommendedName>
</protein>
<reference evidence="2 3" key="1">
    <citation type="submission" date="2020-04" db="EMBL/GenBank/DDBJ databases">
        <title>Luteolibacter sp. G-1-1-1 isolated from soil.</title>
        <authorList>
            <person name="Dahal R.H."/>
        </authorList>
    </citation>
    <scope>NUCLEOTIDE SEQUENCE [LARGE SCALE GENOMIC DNA]</scope>
    <source>
        <strain evidence="2 3">G-1-1-1</strain>
    </source>
</reference>
<dbReference type="EMBL" id="CP051774">
    <property type="protein sequence ID" value="QJE94369.1"/>
    <property type="molecule type" value="Genomic_DNA"/>
</dbReference>